<proteinExistence type="predicted"/>
<gene>
    <name evidence="2" type="ORF">AAEO59_14695</name>
</gene>
<evidence type="ECO:0000313" key="2">
    <source>
        <dbReference type="EMBL" id="MEL1242305.1"/>
    </source>
</evidence>
<sequence>MNYSTHIHQAKIHFPELRLHLLDESEFKIFKNEDFALKCINKCVELCNNASEKLKINLYFAVNYNYAFNAKATVRKQHSLITFNIGLIEKLENIIYESIELFLYENISSLIIQESDKERLKKISTTCCIYYLFYHELAHVIQSSGAKESNTFDLQEQYSNEKPFDIRKHIYEFDADLFGSSMSTYKLLEKIKNINNQFEIFDLFNFLTALLFTTGNIIIIFSGNLFQKIYYRENSHPHPIIRIIKINEQILSFASKNLAIQREFFDAILQRSATMISQLEYSEKIRINYTELYKNNKDEIIKYIDEIEVKNENHSELIRFKTQEIFNILNY</sequence>
<keyword evidence="1" id="KW-0472">Membrane</keyword>
<comment type="caution">
    <text evidence="2">The sequence shown here is derived from an EMBL/GenBank/DDBJ whole genome shotgun (WGS) entry which is preliminary data.</text>
</comment>
<keyword evidence="1" id="KW-1133">Transmembrane helix</keyword>
<name>A0ABU9HQW0_9FLAO</name>
<keyword evidence="3" id="KW-1185">Reference proteome</keyword>
<evidence type="ECO:0000313" key="3">
    <source>
        <dbReference type="Proteomes" id="UP001398556"/>
    </source>
</evidence>
<evidence type="ECO:0008006" key="4">
    <source>
        <dbReference type="Google" id="ProtNLM"/>
    </source>
</evidence>
<accession>A0ABU9HQW0</accession>
<organism evidence="2 3">
    <name type="scientific">Flavobacterium flavipallidum</name>
    <dbReference type="NCBI Taxonomy" id="3139140"/>
    <lineage>
        <taxon>Bacteria</taxon>
        <taxon>Pseudomonadati</taxon>
        <taxon>Bacteroidota</taxon>
        <taxon>Flavobacteriia</taxon>
        <taxon>Flavobacteriales</taxon>
        <taxon>Flavobacteriaceae</taxon>
        <taxon>Flavobacterium</taxon>
    </lineage>
</organism>
<dbReference type="Proteomes" id="UP001398556">
    <property type="component" value="Unassembled WGS sequence"/>
</dbReference>
<dbReference type="RefSeq" id="WP_341701504.1">
    <property type="nucleotide sequence ID" value="NZ_JBBYHU010000039.1"/>
</dbReference>
<reference evidence="2 3" key="1">
    <citation type="submission" date="2024-04" db="EMBL/GenBank/DDBJ databases">
        <title>Flavobacterium sp. DGU99 16S ribosomal RNA gene Genome sequencing and assembly.</title>
        <authorList>
            <person name="Park S."/>
        </authorList>
    </citation>
    <scope>NUCLEOTIDE SEQUENCE [LARGE SCALE GENOMIC DNA]</scope>
    <source>
        <strain evidence="2 3">DGU99</strain>
    </source>
</reference>
<keyword evidence="1" id="KW-0812">Transmembrane</keyword>
<dbReference type="EMBL" id="JBBYHU010000039">
    <property type="protein sequence ID" value="MEL1242305.1"/>
    <property type="molecule type" value="Genomic_DNA"/>
</dbReference>
<protein>
    <recommendedName>
        <fullName evidence="4">Peptidase U49</fullName>
    </recommendedName>
</protein>
<feature type="transmembrane region" description="Helical" evidence="1">
    <location>
        <begin position="203"/>
        <end position="226"/>
    </location>
</feature>
<evidence type="ECO:0000256" key="1">
    <source>
        <dbReference type="SAM" id="Phobius"/>
    </source>
</evidence>